<comment type="catalytic activity">
    <reaction evidence="9">
        <text>DNA(n) + a 2'-deoxyribonucleoside 5'-triphosphate = DNA(n+1) + diphosphate</text>
        <dbReference type="Rhea" id="RHEA:22508"/>
        <dbReference type="Rhea" id="RHEA-COMP:17339"/>
        <dbReference type="Rhea" id="RHEA-COMP:17340"/>
        <dbReference type="ChEBI" id="CHEBI:33019"/>
        <dbReference type="ChEBI" id="CHEBI:61560"/>
        <dbReference type="ChEBI" id="CHEBI:173112"/>
        <dbReference type="EC" id="2.7.7.49"/>
    </reaction>
</comment>
<dbReference type="PRINTS" id="PR00866">
    <property type="entry name" value="RNADNAPOLMS"/>
</dbReference>
<keyword evidence="3" id="KW-0548">Nucleotidyltransferase</keyword>
<evidence type="ECO:0000256" key="7">
    <source>
        <dbReference type="ARBA" id="ARBA00023118"/>
    </source>
</evidence>
<dbReference type="PANTHER" id="PTHR34047:SF7">
    <property type="entry name" value="RNA-DIRECTED DNA POLYMERASE"/>
    <property type="match status" value="1"/>
</dbReference>
<evidence type="ECO:0000256" key="1">
    <source>
        <dbReference type="ARBA" id="ARBA00012493"/>
    </source>
</evidence>
<keyword evidence="6 11" id="KW-0695">RNA-directed DNA polymerase</keyword>
<feature type="domain" description="Reverse transcriptase" evidence="10">
    <location>
        <begin position="1"/>
        <end position="265"/>
    </location>
</feature>
<dbReference type="NCBIfam" id="NF038233">
    <property type="entry name" value="retron_St85_RT"/>
    <property type="match status" value="1"/>
</dbReference>
<evidence type="ECO:0000256" key="8">
    <source>
        <dbReference type="ARBA" id="ARBA00034120"/>
    </source>
</evidence>
<evidence type="ECO:0000256" key="3">
    <source>
        <dbReference type="ARBA" id="ARBA00022695"/>
    </source>
</evidence>
<dbReference type="InterPro" id="IPR051083">
    <property type="entry name" value="GrpII_Intron_Splice-Mob/Def"/>
</dbReference>
<dbReference type="EMBL" id="FOAT01000022">
    <property type="protein sequence ID" value="SEL35393.1"/>
    <property type="molecule type" value="Genomic_DNA"/>
</dbReference>
<organism evidence="11 12">
    <name type="scientific">Ruminococcus albus</name>
    <dbReference type="NCBI Taxonomy" id="1264"/>
    <lineage>
        <taxon>Bacteria</taxon>
        <taxon>Bacillati</taxon>
        <taxon>Bacillota</taxon>
        <taxon>Clostridia</taxon>
        <taxon>Eubacteriales</taxon>
        <taxon>Oscillospiraceae</taxon>
        <taxon>Ruminococcus</taxon>
    </lineage>
</organism>
<keyword evidence="4" id="KW-0479">Metal-binding</keyword>
<evidence type="ECO:0000256" key="5">
    <source>
        <dbReference type="ARBA" id="ARBA00022842"/>
    </source>
</evidence>
<dbReference type="GO" id="GO:0051607">
    <property type="term" value="P:defense response to virus"/>
    <property type="evidence" value="ECO:0007669"/>
    <property type="project" value="UniProtKB-KW"/>
</dbReference>
<evidence type="ECO:0000313" key="11">
    <source>
        <dbReference type="EMBL" id="SEL35393.1"/>
    </source>
</evidence>
<dbReference type="InterPro" id="IPR043502">
    <property type="entry name" value="DNA/RNA_pol_sf"/>
</dbReference>
<evidence type="ECO:0000313" key="12">
    <source>
        <dbReference type="Proteomes" id="UP000186015"/>
    </source>
</evidence>
<dbReference type="GO" id="GO:0046872">
    <property type="term" value="F:metal ion binding"/>
    <property type="evidence" value="ECO:0007669"/>
    <property type="project" value="UniProtKB-KW"/>
</dbReference>
<dbReference type="AlphaFoldDB" id="A0A1H7PI20"/>
<dbReference type="CDD" id="cd03487">
    <property type="entry name" value="RT_Bac_retron_II"/>
    <property type="match status" value="1"/>
</dbReference>
<reference evidence="11 12" key="1">
    <citation type="submission" date="2016-10" db="EMBL/GenBank/DDBJ databases">
        <authorList>
            <person name="de Groot N.N."/>
        </authorList>
    </citation>
    <scope>NUCLEOTIDE SEQUENCE [LARGE SCALE GENOMIC DNA]</scope>
    <source>
        <strain evidence="11 12">KH2T6</strain>
    </source>
</reference>
<comment type="similarity">
    <text evidence="8">Belongs to the bacterial reverse transcriptase family.</text>
</comment>
<dbReference type="SUPFAM" id="SSF56672">
    <property type="entry name" value="DNA/RNA polymerases"/>
    <property type="match status" value="1"/>
</dbReference>
<dbReference type="GO" id="GO:0003723">
    <property type="term" value="F:RNA binding"/>
    <property type="evidence" value="ECO:0007669"/>
    <property type="project" value="InterPro"/>
</dbReference>
<dbReference type="Proteomes" id="UP000186015">
    <property type="component" value="Unassembled WGS sequence"/>
</dbReference>
<dbReference type="GO" id="GO:0003964">
    <property type="term" value="F:RNA-directed DNA polymerase activity"/>
    <property type="evidence" value="ECO:0007669"/>
    <property type="project" value="UniProtKB-KW"/>
</dbReference>
<dbReference type="PANTHER" id="PTHR34047">
    <property type="entry name" value="NUCLEAR INTRON MATURASE 1, MITOCHONDRIAL-RELATED"/>
    <property type="match status" value="1"/>
</dbReference>
<evidence type="ECO:0000259" key="10">
    <source>
        <dbReference type="PROSITE" id="PS50878"/>
    </source>
</evidence>
<protein>
    <recommendedName>
        <fullName evidence="1">RNA-directed DNA polymerase</fullName>
        <ecNumber evidence="1">2.7.7.49</ecNumber>
    </recommendedName>
</protein>
<keyword evidence="5" id="KW-0460">Magnesium</keyword>
<dbReference type="PROSITE" id="PS50878">
    <property type="entry name" value="RT_POL"/>
    <property type="match status" value="1"/>
</dbReference>
<keyword evidence="2" id="KW-0808">Transferase</keyword>
<dbReference type="EC" id="2.7.7.49" evidence="1"/>
<proteinExistence type="inferred from homology"/>
<name>A0A1H7PI20_RUMAL</name>
<dbReference type="Pfam" id="PF00078">
    <property type="entry name" value="RVT_1"/>
    <property type="match status" value="1"/>
</dbReference>
<accession>A0A1H7PI20</accession>
<evidence type="ECO:0000256" key="9">
    <source>
        <dbReference type="ARBA" id="ARBA00048173"/>
    </source>
</evidence>
<keyword evidence="7" id="KW-0051">Antiviral defense</keyword>
<dbReference type="InterPro" id="IPR000477">
    <property type="entry name" value="RT_dom"/>
</dbReference>
<dbReference type="InterPro" id="IPR000123">
    <property type="entry name" value="Reverse_transcriptase_msDNA"/>
</dbReference>
<evidence type="ECO:0000256" key="2">
    <source>
        <dbReference type="ARBA" id="ARBA00022679"/>
    </source>
</evidence>
<evidence type="ECO:0000256" key="4">
    <source>
        <dbReference type="ARBA" id="ARBA00022723"/>
    </source>
</evidence>
<gene>
    <name evidence="11" type="ORF">SAMN05216469_1223</name>
</gene>
<evidence type="ECO:0000256" key="6">
    <source>
        <dbReference type="ARBA" id="ARBA00022918"/>
    </source>
</evidence>
<sequence>MKKNYYDKIILECKKHNKSQEFVDTYLAYYENLTQKGLPVISSPKHFSMLVGMDHDYICSMAYSPKHFYRTFYIEKANGMKRKISEPLPDLKYVQKWILKNILEKVKVSPYAKAYVSNSSVKHNARFHRKQKVVLSMDIKSFFPSVKVKSIVDIFKSFGYTENVSCFLAYLCCNNYCLPQGAPTSPYLSNLRLLKFDSIISQYTSLRKIRYTRYADDLTFSGDFDPSNLIRFVSKCVWEEGFKINSDKTRVAYGNTRQEVTGIVVNDKMQIPKTGRKKIRQEVYYIRKYGVSSHLSHINETRVHYLNHLLGKINFALFVNPNDIEMKGYYDYIISIIEDVD</sequence>